<dbReference type="STRING" id="101127.A0A1X2G7A8"/>
<organism evidence="6 7">
    <name type="scientific">Hesseltinella vesiculosa</name>
    <dbReference type="NCBI Taxonomy" id="101127"/>
    <lineage>
        <taxon>Eukaryota</taxon>
        <taxon>Fungi</taxon>
        <taxon>Fungi incertae sedis</taxon>
        <taxon>Mucoromycota</taxon>
        <taxon>Mucoromycotina</taxon>
        <taxon>Mucoromycetes</taxon>
        <taxon>Mucorales</taxon>
        <taxon>Cunninghamellaceae</taxon>
        <taxon>Hesseltinella</taxon>
    </lineage>
</organism>
<dbReference type="GO" id="GO:0043161">
    <property type="term" value="P:proteasome-mediated ubiquitin-dependent protein catabolic process"/>
    <property type="evidence" value="ECO:0007669"/>
    <property type="project" value="EnsemblFungi"/>
</dbReference>
<dbReference type="PANTHER" id="PTHR32194">
    <property type="entry name" value="METALLOPROTEASE TLDD"/>
    <property type="match status" value="1"/>
</dbReference>
<dbReference type="OrthoDB" id="268428at2759"/>
<evidence type="ECO:0000256" key="5">
    <source>
        <dbReference type="RuleBase" id="RU004203"/>
    </source>
</evidence>
<dbReference type="InterPro" id="IPR029055">
    <property type="entry name" value="Ntn_hydrolases_N"/>
</dbReference>
<evidence type="ECO:0000256" key="1">
    <source>
        <dbReference type="ARBA" id="ARBA00022490"/>
    </source>
</evidence>
<dbReference type="InterPro" id="IPR023333">
    <property type="entry name" value="Proteasome_suB-type"/>
</dbReference>
<dbReference type="InterPro" id="IPR035206">
    <property type="entry name" value="Proteasome_beta2"/>
</dbReference>
<dbReference type="Pfam" id="PF00227">
    <property type="entry name" value="Proteasome"/>
    <property type="match status" value="1"/>
</dbReference>
<sequence>MECLFGITGKDFALLAADTISARSIVVMKGTEDKSRQLSPHSVLLYSGEPGDTVNFAEYIQRNIRLYSIQNGIELSPKAIATFTRREIADSLRSRHPYAVNMILGGFDEKTGKPELFWIDYLGAMASLPFAAQGYGAYFCTSLMDRHYREGMDVEEAKKLLQQCINELKTRFIVNMPKFVVKLVDKDGVHEIEL</sequence>
<dbReference type="AlphaFoldDB" id="A0A1X2G7A8"/>
<dbReference type="Proteomes" id="UP000242146">
    <property type="component" value="Unassembled WGS sequence"/>
</dbReference>
<comment type="subunit">
    <text evidence="5">Component of the proteasome complex.</text>
</comment>
<comment type="subcellular location">
    <subcellularLocation>
        <location evidence="5">Cytoplasm</location>
    </subcellularLocation>
    <subcellularLocation>
        <location evidence="5">Nucleus</location>
    </subcellularLocation>
</comment>
<evidence type="ECO:0000256" key="2">
    <source>
        <dbReference type="ARBA" id="ARBA00022942"/>
    </source>
</evidence>
<dbReference type="InterPro" id="IPR016050">
    <property type="entry name" value="Proteasome_bsu_CS"/>
</dbReference>
<dbReference type="GO" id="GO:0005634">
    <property type="term" value="C:nucleus"/>
    <property type="evidence" value="ECO:0007669"/>
    <property type="project" value="UniProtKB-SubCell"/>
</dbReference>
<dbReference type="Gene3D" id="3.60.20.10">
    <property type="entry name" value="Glutamine Phosphoribosylpyrophosphate, subunit 1, domain 1"/>
    <property type="match status" value="1"/>
</dbReference>
<comment type="function">
    <text evidence="5">Component of the proteasome, a multicatalytic proteinase complex which is characterized by its ability to cleave peptides with Arg, Phe, Tyr, Leu, and Glu adjacent to the leaving group at neutral or slightly basic pH. The proteasome has an ATP-dependent proteolytic activity.</text>
</comment>
<dbReference type="GO" id="GO:0061133">
    <property type="term" value="F:endopeptidase activator activity"/>
    <property type="evidence" value="ECO:0007669"/>
    <property type="project" value="EnsemblFungi"/>
</dbReference>
<keyword evidence="1 5" id="KW-0963">Cytoplasm</keyword>
<dbReference type="PANTHER" id="PTHR32194:SF2">
    <property type="entry name" value="PROTEASOME SUBUNIT BETA TYPE-1"/>
    <property type="match status" value="1"/>
</dbReference>
<name>A0A1X2G7A8_9FUNG</name>
<accession>A0A1X2G7A8</accession>
<dbReference type="CDD" id="cd03758">
    <property type="entry name" value="proteasome_beta_type_2"/>
    <property type="match status" value="1"/>
</dbReference>
<dbReference type="SUPFAM" id="SSF56235">
    <property type="entry name" value="N-terminal nucleophile aminohydrolases (Ntn hydrolases)"/>
    <property type="match status" value="1"/>
</dbReference>
<evidence type="ECO:0000256" key="3">
    <source>
        <dbReference type="ARBA" id="ARBA00023242"/>
    </source>
</evidence>
<proteinExistence type="inferred from homology"/>
<evidence type="ECO:0000313" key="7">
    <source>
        <dbReference type="Proteomes" id="UP000242146"/>
    </source>
</evidence>
<keyword evidence="6" id="KW-0378">Hydrolase</keyword>
<evidence type="ECO:0000256" key="4">
    <source>
        <dbReference type="ARBA" id="ARBA00026071"/>
    </source>
</evidence>
<dbReference type="GO" id="GO:0010499">
    <property type="term" value="P:proteasomal ubiquitin-independent protein catabolic process"/>
    <property type="evidence" value="ECO:0007669"/>
    <property type="project" value="EnsemblFungi"/>
</dbReference>
<dbReference type="GO" id="GO:0005789">
    <property type="term" value="C:endoplasmic reticulum membrane"/>
    <property type="evidence" value="ECO:0007669"/>
    <property type="project" value="EnsemblFungi"/>
</dbReference>
<dbReference type="PROSITE" id="PS00854">
    <property type="entry name" value="PROTEASOME_BETA_1"/>
    <property type="match status" value="1"/>
</dbReference>
<dbReference type="EMBL" id="MCGT01000035">
    <property type="protein sequence ID" value="ORX46976.1"/>
    <property type="molecule type" value="Genomic_DNA"/>
</dbReference>
<keyword evidence="2 5" id="KW-0647">Proteasome</keyword>
<dbReference type="GO" id="GO:0016787">
    <property type="term" value="F:hydrolase activity"/>
    <property type="evidence" value="ECO:0007669"/>
    <property type="project" value="UniProtKB-KW"/>
</dbReference>
<keyword evidence="7" id="KW-1185">Reference proteome</keyword>
<evidence type="ECO:0000313" key="6">
    <source>
        <dbReference type="EMBL" id="ORX46976.1"/>
    </source>
</evidence>
<comment type="subunit">
    <text evidence="4">The 26S proteasome consists of a 20S proteasome core and two 19S regulatory subunits. The 20S proteasome core is composed of 28 subunits that are arranged in four stacked rings, resulting in a barrel-shaped structure. The two end rings are each formed by seven alpha subunits, and the two central rings are each formed by seven beta subunits. The catalytic chamber with the active sites is on the inside of the barrel.</text>
</comment>
<dbReference type="PROSITE" id="PS51476">
    <property type="entry name" value="PROTEASOME_BETA_2"/>
    <property type="match status" value="1"/>
</dbReference>
<dbReference type="GO" id="GO:0019774">
    <property type="term" value="C:proteasome core complex, beta-subunit complex"/>
    <property type="evidence" value="ECO:0007669"/>
    <property type="project" value="EnsemblFungi"/>
</dbReference>
<gene>
    <name evidence="6" type="ORF">DM01DRAFT_1293354</name>
</gene>
<reference evidence="6 7" key="1">
    <citation type="submission" date="2016-07" db="EMBL/GenBank/DDBJ databases">
        <title>Pervasive Adenine N6-methylation of Active Genes in Fungi.</title>
        <authorList>
            <consortium name="DOE Joint Genome Institute"/>
            <person name="Mondo S.J."/>
            <person name="Dannebaum R.O."/>
            <person name="Kuo R.C."/>
            <person name="Labutti K."/>
            <person name="Haridas S."/>
            <person name="Kuo A."/>
            <person name="Salamov A."/>
            <person name="Ahrendt S.R."/>
            <person name="Lipzen A."/>
            <person name="Sullivan W."/>
            <person name="Andreopoulos W.B."/>
            <person name="Clum A."/>
            <person name="Lindquist E."/>
            <person name="Daum C."/>
            <person name="Ramamoorthy G.K."/>
            <person name="Gryganskyi A."/>
            <person name="Culley D."/>
            <person name="Magnuson J.K."/>
            <person name="James T.Y."/>
            <person name="O'Malley M.A."/>
            <person name="Stajich J.E."/>
            <person name="Spatafora J.W."/>
            <person name="Visel A."/>
            <person name="Grigoriev I.V."/>
        </authorList>
    </citation>
    <scope>NUCLEOTIDE SEQUENCE [LARGE SCALE GENOMIC DNA]</scope>
    <source>
        <strain evidence="6 7">NRRL 3301</strain>
    </source>
</reference>
<comment type="similarity">
    <text evidence="5">Belongs to the peptidase T1B family.</text>
</comment>
<comment type="caution">
    <text evidence="6">The sequence shown here is derived from an EMBL/GenBank/DDBJ whole genome shotgun (WGS) entry which is preliminary data.</text>
</comment>
<keyword evidence="3 5" id="KW-0539">Nucleus</keyword>
<dbReference type="FunFam" id="3.60.20.10:FF:000008">
    <property type="entry name" value="Proteasome subunit beta type-4"/>
    <property type="match status" value="1"/>
</dbReference>
<dbReference type="InterPro" id="IPR001353">
    <property type="entry name" value="Proteasome_sua/b"/>
</dbReference>
<protein>
    <recommendedName>
        <fullName evidence="5">Proteasome subunit beta</fullName>
    </recommendedName>
</protein>